<accession>A0ABT6TD31</accession>
<name>A0ABT6TD31_9BACL</name>
<comment type="caution">
    <text evidence="2">The sequence shown here is derived from an EMBL/GenBank/DDBJ whole genome shotgun (WGS) entry which is preliminary data.</text>
</comment>
<dbReference type="RefSeq" id="WP_282906799.1">
    <property type="nucleotide sequence ID" value="NZ_JAGRPV010000001.1"/>
</dbReference>
<dbReference type="Proteomes" id="UP001161691">
    <property type="component" value="Unassembled WGS sequence"/>
</dbReference>
<dbReference type="Gene3D" id="3.20.20.140">
    <property type="entry name" value="Metal-dependent hydrolases"/>
    <property type="match status" value="1"/>
</dbReference>
<feature type="domain" description="Polymerase/histidinol phosphatase N-terminal" evidence="1">
    <location>
        <begin position="6"/>
        <end position="71"/>
    </location>
</feature>
<proteinExistence type="predicted"/>
<evidence type="ECO:0000259" key="1">
    <source>
        <dbReference type="SMART" id="SM00481"/>
    </source>
</evidence>
<evidence type="ECO:0000313" key="3">
    <source>
        <dbReference type="Proteomes" id="UP001161691"/>
    </source>
</evidence>
<sequence>MRWTACELHAHTLHSDGKMTLLELASAAAKLGFECVALTDHNTMSGLADKEAAERQAGIAILPGMEWTTFHGHMVTVGLAEYVDWREANTGNIHDGVSAVHARGGVAGLAHPFRIGSPACTGCYWEYEMEDWNDFDYIEAWSGTFAPIKTDNARAFSLWTDKLNEGYRLAATSGRDWHDAAETEEPISVTYLRLEDESRPIGEEAAEALRRGRVSVTIGPLVTLEAQTPAASYRIGDVIPVGERTVTARIGIDFSVRQGLWTLADPACRIRLSSNKGVLEESAVQATEGTQEARITVQTEGLSWMRAELWGIVRGVTTMIAFTNAIYFD</sequence>
<reference evidence="2" key="1">
    <citation type="submission" date="2023-04" db="EMBL/GenBank/DDBJ databases">
        <title>Comparative genomic analysis of Cohnella hashimotonis sp. nov., isolated from the International Space Station.</title>
        <authorList>
            <person name="Venkateswaran K."/>
            <person name="Simpson A."/>
        </authorList>
    </citation>
    <scope>NUCLEOTIDE SEQUENCE</scope>
    <source>
        <strain evidence="2">F6_2S_P_1</strain>
    </source>
</reference>
<dbReference type="EMBL" id="JAGRPV010000001">
    <property type="protein sequence ID" value="MDI4643752.1"/>
    <property type="molecule type" value="Genomic_DNA"/>
</dbReference>
<protein>
    <submittedName>
        <fullName evidence="2">CehA/McbA family metallohydrolase</fullName>
    </submittedName>
</protein>
<dbReference type="InterPro" id="IPR003141">
    <property type="entry name" value="Pol/His_phosphatase_N"/>
</dbReference>
<dbReference type="InterPro" id="IPR052018">
    <property type="entry name" value="PHP_domain"/>
</dbReference>
<dbReference type="PANTHER" id="PTHR42924">
    <property type="entry name" value="EXONUCLEASE"/>
    <property type="match status" value="1"/>
</dbReference>
<dbReference type="NCBIfam" id="NF038032">
    <property type="entry name" value="CehA_McbA_metalo"/>
    <property type="match status" value="1"/>
</dbReference>
<gene>
    <name evidence="2" type="ORF">KB449_02220</name>
</gene>
<evidence type="ECO:0000313" key="2">
    <source>
        <dbReference type="EMBL" id="MDI4643752.1"/>
    </source>
</evidence>
<dbReference type="PANTHER" id="PTHR42924:SF3">
    <property type="entry name" value="POLYMERASE_HISTIDINOL PHOSPHATASE N-TERMINAL DOMAIN-CONTAINING PROTEIN"/>
    <property type="match status" value="1"/>
</dbReference>
<dbReference type="SUPFAM" id="SSF89550">
    <property type="entry name" value="PHP domain-like"/>
    <property type="match status" value="1"/>
</dbReference>
<dbReference type="InterPro" id="IPR004013">
    <property type="entry name" value="PHP_dom"/>
</dbReference>
<dbReference type="SMART" id="SM00481">
    <property type="entry name" value="POLIIIAc"/>
    <property type="match status" value="1"/>
</dbReference>
<keyword evidence="3" id="KW-1185">Reference proteome</keyword>
<dbReference type="InterPro" id="IPR016195">
    <property type="entry name" value="Pol/histidinol_Pase-like"/>
</dbReference>
<organism evidence="2 3">
    <name type="scientific">Cohnella hashimotonis</name>
    <dbReference type="NCBI Taxonomy" id="2826895"/>
    <lineage>
        <taxon>Bacteria</taxon>
        <taxon>Bacillati</taxon>
        <taxon>Bacillota</taxon>
        <taxon>Bacilli</taxon>
        <taxon>Bacillales</taxon>
        <taxon>Paenibacillaceae</taxon>
        <taxon>Cohnella</taxon>
    </lineage>
</organism>
<dbReference type="Pfam" id="PF02811">
    <property type="entry name" value="PHP"/>
    <property type="match status" value="1"/>
</dbReference>